<dbReference type="Pfam" id="PF14236">
    <property type="entry name" value="DruA"/>
    <property type="match status" value="1"/>
</dbReference>
<feature type="region of interest" description="Disordered" evidence="1">
    <location>
        <begin position="77"/>
        <end position="101"/>
    </location>
</feature>
<organism evidence="2 3">
    <name type="scientific">Candidatus Hakubella thermalkaliphila</name>
    <dbReference type="NCBI Taxonomy" id="2754717"/>
    <lineage>
        <taxon>Bacteria</taxon>
        <taxon>Bacillati</taxon>
        <taxon>Actinomycetota</taxon>
        <taxon>Actinomycetota incertae sedis</taxon>
        <taxon>Candidatus Hakubellales</taxon>
        <taxon>Candidatus Hakubellaceae</taxon>
        <taxon>Candidatus Hakubella</taxon>
    </lineage>
</organism>
<dbReference type="EMBL" id="BLRX01000022">
    <property type="protein sequence ID" value="GFP24900.1"/>
    <property type="molecule type" value="Genomic_DNA"/>
</dbReference>
<reference evidence="2 3" key="1">
    <citation type="journal article" date="2020" name="Front. Microbiol.">
        <title>Single-cell genomics of novel Actinobacteria with the Wood-Ljungdahl pathway discovered in a serpentinizing system.</title>
        <authorList>
            <person name="Merino N."/>
            <person name="Kawai M."/>
            <person name="Boyd E.S."/>
            <person name="Colman D.R."/>
            <person name="McGlynn S.E."/>
            <person name="Nealson K.H."/>
            <person name="Kurokawa K."/>
            <person name="Hongoh Y."/>
        </authorList>
    </citation>
    <scope>NUCLEOTIDE SEQUENCE [LARGE SCALE GENOMIC DNA]</scope>
    <source>
        <strain evidence="2 3">S25</strain>
    </source>
</reference>
<gene>
    <name evidence="2" type="ORF">HKBW3S25_00338</name>
</gene>
<evidence type="ECO:0000313" key="3">
    <source>
        <dbReference type="Proteomes" id="UP000543224"/>
    </source>
</evidence>
<comment type="caution">
    <text evidence="2">The sequence shown here is derived from an EMBL/GenBank/DDBJ whole genome shotgun (WGS) entry which is preliminary data.</text>
</comment>
<proteinExistence type="predicted"/>
<protein>
    <submittedName>
        <fullName evidence="2">Uncharacterized protein</fullName>
    </submittedName>
</protein>
<name>A0A6V8NZN3_9ACTN</name>
<dbReference type="AlphaFoldDB" id="A0A6V8NZN3"/>
<evidence type="ECO:0000256" key="1">
    <source>
        <dbReference type="SAM" id="MobiDB-lite"/>
    </source>
</evidence>
<dbReference type="Proteomes" id="UP000543224">
    <property type="component" value="Unassembled WGS sequence"/>
</dbReference>
<sequence length="309" mass="35169">MSAHAAAGSVRYCGRIFTIEEIDRIRELLASEPRRNRLQLSRVVCDELGWRSPAGRRKDMSCRVAMLRMHRDGLITLPPPQKGNGNGRTRPRLTSASDPREPITLPAGALGELLFRPVNTRKDSSLWNELIERYHYLGYKPLPGAQIRYLVFSGPHLLAALGFGAAAWALAPRDRFIGWTAEQRVHNLHLIVNNARFLILPWVSSQNLASRVLAGVARRLPKDWQTRYGYQPVLLETFVEQGRFRGTCYRAGNWIHVGQTQGRGKLDRHTRYPLPVKDIFLYPLHKRFRQALCTPVGLRHAQADRSSDL</sequence>
<accession>A0A6V8NZN3</accession>
<dbReference type="InterPro" id="IPR025639">
    <property type="entry name" value="DruA"/>
</dbReference>
<evidence type="ECO:0000313" key="2">
    <source>
        <dbReference type="EMBL" id="GFP24900.1"/>
    </source>
</evidence>